<keyword evidence="4 6" id="KW-1133">Transmembrane helix</keyword>
<feature type="transmembrane region" description="Helical" evidence="6">
    <location>
        <begin position="85"/>
        <end position="105"/>
    </location>
</feature>
<dbReference type="GO" id="GO:0005886">
    <property type="term" value="C:plasma membrane"/>
    <property type="evidence" value="ECO:0007669"/>
    <property type="project" value="TreeGrafter"/>
</dbReference>
<dbReference type="Proteomes" id="UP000018680">
    <property type="component" value="Chromosome"/>
</dbReference>
<dbReference type="STRING" id="1307761.L21SP2_0077"/>
<reference evidence="7 8" key="1">
    <citation type="journal article" date="2015" name="Stand. Genomic Sci.">
        <title>Complete genome sequence and description of Salinispira pacifica gen. nov., sp. nov., a novel spirochaete isolated form a hypersaline microbial mat.</title>
        <authorList>
            <person name="Ben Hania W."/>
            <person name="Joseph M."/>
            <person name="Schumann P."/>
            <person name="Bunk B."/>
            <person name="Fiebig A."/>
            <person name="Sproer C."/>
            <person name="Klenk H.P."/>
            <person name="Fardeau M.L."/>
            <person name="Spring S."/>
        </authorList>
    </citation>
    <scope>NUCLEOTIDE SEQUENCE [LARGE SCALE GENOMIC DNA]</scope>
    <source>
        <strain evidence="7 8">L21-RPul-D2</strain>
    </source>
</reference>
<proteinExistence type="inferred from homology"/>
<dbReference type="EMBL" id="CP006939">
    <property type="protein sequence ID" value="AHC13523.1"/>
    <property type="molecule type" value="Genomic_DNA"/>
</dbReference>
<sequence>MNRENSMTFSSSAVMSRNLMRNVYIWMTLGLALTGVVAWGTAQNTQLVRTLAQNNGFLILMLVEVGLVFFISARIMQMSPMTATLTFAGYSALNGVTISFIFLAYTQQSIATTFFITAGMFGAMSIFAFVTRKDLSGWGSYLFMALIGVIIASLVNFFLNSQALSYIISYVGVLLFMGLTAYDTQRIKRMSDAMGENMSEPDYIRLSIMGALKLYLDFINMFLFLLRIFGGRR</sequence>
<evidence type="ECO:0000256" key="5">
    <source>
        <dbReference type="ARBA" id="ARBA00023136"/>
    </source>
</evidence>
<dbReference type="Pfam" id="PF01027">
    <property type="entry name" value="Bax1-I"/>
    <property type="match status" value="1"/>
</dbReference>
<organism evidence="7 8">
    <name type="scientific">Salinispira pacifica</name>
    <dbReference type="NCBI Taxonomy" id="1307761"/>
    <lineage>
        <taxon>Bacteria</taxon>
        <taxon>Pseudomonadati</taxon>
        <taxon>Spirochaetota</taxon>
        <taxon>Spirochaetia</taxon>
        <taxon>Spirochaetales</taxon>
        <taxon>Spirochaetaceae</taxon>
        <taxon>Salinispira</taxon>
    </lineage>
</organism>
<comment type="subcellular location">
    <subcellularLocation>
        <location evidence="1">Membrane</location>
        <topology evidence="1">Multi-pass membrane protein</topology>
    </subcellularLocation>
</comment>
<dbReference type="HOGENOM" id="CLU_058671_1_0_12"/>
<dbReference type="RefSeq" id="WP_024266456.1">
    <property type="nucleotide sequence ID" value="NC_023035.1"/>
</dbReference>
<keyword evidence="8" id="KW-1185">Reference proteome</keyword>
<evidence type="ECO:0000256" key="1">
    <source>
        <dbReference type="ARBA" id="ARBA00004141"/>
    </source>
</evidence>
<keyword evidence="3 6" id="KW-0812">Transmembrane</keyword>
<feature type="transmembrane region" description="Helical" evidence="6">
    <location>
        <begin position="54"/>
        <end position="73"/>
    </location>
</feature>
<keyword evidence="5 6" id="KW-0472">Membrane</keyword>
<feature type="transmembrane region" description="Helical" evidence="6">
    <location>
        <begin position="111"/>
        <end position="131"/>
    </location>
</feature>
<gene>
    <name evidence="7" type="ORF">L21SP2_0077</name>
</gene>
<feature type="transmembrane region" description="Helical" evidence="6">
    <location>
        <begin position="164"/>
        <end position="182"/>
    </location>
</feature>
<evidence type="ECO:0000256" key="4">
    <source>
        <dbReference type="ARBA" id="ARBA00022989"/>
    </source>
</evidence>
<dbReference type="eggNOG" id="COG0670">
    <property type="taxonomic scope" value="Bacteria"/>
</dbReference>
<feature type="transmembrane region" description="Helical" evidence="6">
    <location>
        <begin position="138"/>
        <end position="158"/>
    </location>
</feature>
<feature type="transmembrane region" description="Helical" evidence="6">
    <location>
        <begin position="203"/>
        <end position="229"/>
    </location>
</feature>
<name>V5WCL4_9SPIO</name>
<accession>V5WCL4</accession>
<evidence type="ECO:0000256" key="3">
    <source>
        <dbReference type="ARBA" id="ARBA00022692"/>
    </source>
</evidence>
<dbReference type="OrthoDB" id="9793828at2"/>
<dbReference type="PANTHER" id="PTHR23291">
    <property type="entry name" value="BAX INHIBITOR-RELATED"/>
    <property type="match status" value="1"/>
</dbReference>
<dbReference type="PANTHER" id="PTHR23291:SF50">
    <property type="entry name" value="PROTEIN LIFEGUARD 4"/>
    <property type="match status" value="1"/>
</dbReference>
<evidence type="ECO:0000256" key="2">
    <source>
        <dbReference type="ARBA" id="ARBA00010350"/>
    </source>
</evidence>
<comment type="similarity">
    <text evidence="2 6">Belongs to the BI1 family.</text>
</comment>
<dbReference type="KEGG" id="slr:L21SP2_0077"/>
<dbReference type="CDD" id="cd10432">
    <property type="entry name" value="BI-1-like_bacterial"/>
    <property type="match status" value="1"/>
</dbReference>
<dbReference type="AlphaFoldDB" id="V5WCL4"/>
<evidence type="ECO:0000313" key="7">
    <source>
        <dbReference type="EMBL" id="AHC13523.1"/>
    </source>
</evidence>
<protein>
    <submittedName>
        <fullName evidence="7">Membrane protein</fullName>
    </submittedName>
</protein>
<evidence type="ECO:0000256" key="6">
    <source>
        <dbReference type="RuleBase" id="RU004379"/>
    </source>
</evidence>
<dbReference type="InterPro" id="IPR006214">
    <property type="entry name" value="Bax_inhibitor_1-related"/>
</dbReference>
<dbReference type="PATRIC" id="fig|1307761.3.peg.77"/>
<evidence type="ECO:0000313" key="8">
    <source>
        <dbReference type="Proteomes" id="UP000018680"/>
    </source>
</evidence>